<dbReference type="Gene3D" id="1.25.40.20">
    <property type="entry name" value="Ankyrin repeat-containing domain"/>
    <property type="match status" value="2"/>
</dbReference>
<dbReference type="PROSITE" id="PS50088">
    <property type="entry name" value="ANK_REPEAT"/>
    <property type="match status" value="3"/>
</dbReference>
<accession>A0A410JUX4</accession>
<dbReference type="InterPro" id="IPR002110">
    <property type="entry name" value="Ankyrin_rpt"/>
</dbReference>
<reference evidence="4 5" key="1">
    <citation type="submission" date="2019-01" db="EMBL/GenBank/DDBJ databases">
        <title>Geovibrio thiophilus DSM 11263, complete genome.</title>
        <authorList>
            <person name="Spring S."/>
            <person name="Bunk B."/>
            <person name="Sproer C."/>
        </authorList>
    </citation>
    <scope>NUCLEOTIDE SEQUENCE [LARGE SCALE GENOMIC DNA]</scope>
    <source>
        <strain evidence="4 5">DSM 11263</strain>
    </source>
</reference>
<feature type="repeat" description="ANK" evidence="3">
    <location>
        <begin position="140"/>
        <end position="172"/>
    </location>
</feature>
<dbReference type="PROSITE" id="PS50297">
    <property type="entry name" value="ANK_REP_REGION"/>
    <property type="match status" value="2"/>
</dbReference>
<sequence length="379" mass="42802">MIKMDMKIISILVIVCGALGFASGNYTAKLMRHEEPPQTILTAVVEEKQVLPAPAAEKPLERAVCLPSFMEKSAKKFGFENLSGSNWQEFAYAVRKKHVNELEKELGITYLHLLAATGRLQDAAEYLERYPAEVNSVDRWGNSPLHYAVMNGELEAVKLLYDMGADIKRENSFLNGDVLWFALLSEEEQSHEITDLLLEKGCSFADSNKYILGVLSDREKQAKYLTEILKNTDPFVPADPSGSFPVINAILRDDTTGDAVNYCLEKGIDLDIRNHMFLPLQAAMSNSAVTMNQVERMIELGADVNGKMLSTGQTPLMYAVKGRRFDMAELLLRKGAGLDVLDNRNQDVYEYLVDKGMYHYPPDDRERMRTLLDKYRNRK</sequence>
<evidence type="ECO:0000256" key="1">
    <source>
        <dbReference type="ARBA" id="ARBA00022737"/>
    </source>
</evidence>
<dbReference type="EMBL" id="CP035108">
    <property type="protein sequence ID" value="QAR31855.1"/>
    <property type="molecule type" value="Genomic_DNA"/>
</dbReference>
<dbReference type="SUPFAM" id="SSF48403">
    <property type="entry name" value="Ankyrin repeat"/>
    <property type="match status" value="1"/>
</dbReference>
<dbReference type="KEGG" id="gtl:EP073_00075"/>
<evidence type="ECO:0000313" key="5">
    <source>
        <dbReference type="Proteomes" id="UP000287502"/>
    </source>
</evidence>
<dbReference type="SMART" id="SM00248">
    <property type="entry name" value="ANK"/>
    <property type="match status" value="4"/>
</dbReference>
<evidence type="ECO:0000256" key="3">
    <source>
        <dbReference type="PROSITE-ProRule" id="PRU00023"/>
    </source>
</evidence>
<dbReference type="Pfam" id="PF12796">
    <property type="entry name" value="Ank_2"/>
    <property type="match status" value="2"/>
</dbReference>
<keyword evidence="1" id="KW-0677">Repeat</keyword>
<feature type="repeat" description="ANK" evidence="3">
    <location>
        <begin position="311"/>
        <end position="343"/>
    </location>
</feature>
<evidence type="ECO:0000313" key="4">
    <source>
        <dbReference type="EMBL" id="QAR31855.1"/>
    </source>
</evidence>
<keyword evidence="2 3" id="KW-0040">ANK repeat</keyword>
<name>A0A410JUX4_9BACT</name>
<gene>
    <name evidence="4" type="ORF">EP073_00075</name>
</gene>
<protein>
    <submittedName>
        <fullName evidence="4">Uncharacterized protein</fullName>
    </submittedName>
</protein>
<dbReference type="Proteomes" id="UP000287502">
    <property type="component" value="Chromosome"/>
</dbReference>
<dbReference type="AlphaFoldDB" id="A0A410JUX4"/>
<evidence type="ECO:0000256" key="2">
    <source>
        <dbReference type="ARBA" id="ARBA00023043"/>
    </source>
</evidence>
<organism evidence="4 5">
    <name type="scientific">Geovibrio thiophilus</name>
    <dbReference type="NCBI Taxonomy" id="139438"/>
    <lineage>
        <taxon>Bacteria</taxon>
        <taxon>Pseudomonadati</taxon>
        <taxon>Deferribacterota</taxon>
        <taxon>Deferribacteres</taxon>
        <taxon>Deferribacterales</taxon>
        <taxon>Geovibrionaceae</taxon>
        <taxon>Geovibrio</taxon>
    </lineage>
</organism>
<dbReference type="PRINTS" id="PR01415">
    <property type="entry name" value="ANKYRIN"/>
</dbReference>
<proteinExistence type="predicted"/>
<keyword evidence="5" id="KW-1185">Reference proteome</keyword>
<dbReference type="OrthoDB" id="13225at2"/>
<dbReference type="PANTHER" id="PTHR24171">
    <property type="entry name" value="ANKYRIN REPEAT DOMAIN-CONTAINING PROTEIN 39-RELATED"/>
    <property type="match status" value="1"/>
</dbReference>
<feature type="repeat" description="ANK" evidence="3">
    <location>
        <begin position="106"/>
        <end position="139"/>
    </location>
</feature>
<dbReference type="InterPro" id="IPR036770">
    <property type="entry name" value="Ankyrin_rpt-contain_sf"/>
</dbReference>